<reference evidence="7" key="1">
    <citation type="submission" date="2020-04" db="EMBL/GenBank/DDBJ databases">
        <title>Hybrid Assembly of Korean Phytophthora infestans isolates.</title>
        <authorList>
            <person name="Prokchorchik M."/>
            <person name="Lee Y."/>
            <person name="Seo J."/>
            <person name="Cho J.-H."/>
            <person name="Park Y.-E."/>
            <person name="Jang D.-C."/>
            <person name="Im J.-S."/>
            <person name="Choi J.-G."/>
            <person name="Park H.-J."/>
            <person name="Lee G.-B."/>
            <person name="Lee Y.-G."/>
            <person name="Hong S.-Y."/>
            <person name="Cho K."/>
            <person name="Sohn K.H."/>
        </authorList>
    </citation>
    <scope>NUCLEOTIDE SEQUENCE</scope>
    <source>
        <strain evidence="7">KR_1_A1</strain>
        <strain evidence="8">KR_2_A2</strain>
    </source>
</reference>
<feature type="compositionally biased region" description="Pro residues" evidence="5">
    <location>
        <begin position="622"/>
        <end position="638"/>
    </location>
</feature>
<sequence length="725" mass="80366">MSHRFPIQETVFPPLQLSESAKDKFVNTALMQLTRSLRDYDKYQKWQASRPPSLRYQLHPAMWKPIKTSEQLTVYRRVPADDAIVTAPTGGSRRRARSRTLEAMRLATETGVDSVSSAPKEFVTDSSWPGLPNRGSGPTGSSEWSMPTLLQVGTIEGTLNDVMYGSASFDAVGTLIKSSYTGEEVVDAETLYELQGPTPEEPFRFLGIKWVVKSTSSTVKAFVWPRDLTFIAATGVITRQGGERVGYHLMHSVDLGKGYGPLEGKRIVRGRISSCYLYRQTSSNIVDVYMKTNFEPNGSIHENVALLSAANSLTYCSKSSLCAQNKKLSWLLAHPKVDDTEAGSARPSTIRIKKRNDCGVCTRPIGTFTRQHSCRVCNARACSTCFVKKKLSFPGQGHKTVEQRSVAICTHCLTHARKLSSLEIAGKEVVERQQMNKRRGTLRGRGMSTRTVRSRSNSRPDIRRHRRGTVTASEREQEELENEKIFHTAPVRRIIRTPRQSNAQRKLDSNSKPAWDYNSETEDIGNDTDTVVSSNAILLPLDSEPHKKTVFMQHLGNETEISVVAHPDVWDVDSDADDEVDYVVNSQEVPMLGDALPEAVVQYAWGAIVPSPSNKEASEPAAPWPSPPSSPLPSPTPLPKEKEDSWPAAQGERASVWTPPISQPTTIPRIHAGASTQEVLAQFAELCNAAENVYQAARKNTITHLDPTVLLTRQNNTRLDMSAVD</sequence>
<keyword evidence="9" id="KW-1185">Reference proteome</keyword>
<dbReference type="InterPro" id="IPR052727">
    <property type="entry name" value="Rab4/Rab5_effector"/>
</dbReference>
<dbReference type="EMBL" id="WSZM01000536">
    <property type="protein sequence ID" value="KAF4031796.1"/>
    <property type="molecule type" value="Genomic_DNA"/>
</dbReference>
<evidence type="ECO:0000256" key="3">
    <source>
        <dbReference type="ARBA" id="ARBA00022833"/>
    </source>
</evidence>
<protein>
    <recommendedName>
        <fullName evidence="6">FYVE-type domain-containing protein</fullName>
    </recommendedName>
</protein>
<dbReference type="InterPro" id="IPR011011">
    <property type="entry name" value="Znf_FYVE_PHD"/>
</dbReference>
<dbReference type="SUPFAM" id="SSF57903">
    <property type="entry name" value="FYVE/PHD zinc finger"/>
    <property type="match status" value="1"/>
</dbReference>
<dbReference type="PROSITE" id="PS50178">
    <property type="entry name" value="ZF_FYVE"/>
    <property type="match status" value="1"/>
</dbReference>
<feature type="region of interest" description="Disordered" evidence="5">
    <location>
        <begin position="499"/>
        <end position="522"/>
    </location>
</feature>
<dbReference type="InterPro" id="IPR013083">
    <property type="entry name" value="Znf_RING/FYVE/PHD"/>
</dbReference>
<dbReference type="Gene3D" id="3.30.40.10">
    <property type="entry name" value="Zinc/RING finger domain, C3HC4 (zinc finger)"/>
    <property type="match status" value="1"/>
</dbReference>
<dbReference type="Proteomes" id="UP000704712">
    <property type="component" value="Unassembled WGS sequence"/>
</dbReference>
<comment type="caution">
    <text evidence="7">The sequence shown here is derived from an EMBL/GenBank/DDBJ whole genome shotgun (WGS) entry which is preliminary data.</text>
</comment>
<evidence type="ECO:0000313" key="9">
    <source>
        <dbReference type="Proteomes" id="UP000602510"/>
    </source>
</evidence>
<feature type="region of interest" description="Disordered" evidence="5">
    <location>
        <begin position="442"/>
        <end position="481"/>
    </location>
</feature>
<feature type="compositionally biased region" description="Low complexity" evidence="5">
    <location>
        <begin position="448"/>
        <end position="459"/>
    </location>
</feature>
<feature type="region of interest" description="Disordered" evidence="5">
    <location>
        <begin position="612"/>
        <end position="663"/>
    </location>
</feature>
<feature type="domain" description="FYVE-type" evidence="6">
    <location>
        <begin position="352"/>
        <end position="417"/>
    </location>
</feature>
<dbReference type="EMBL" id="JAACNO010002905">
    <property type="protein sequence ID" value="KAF4129893.1"/>
    <property type="molecule type" value="Genomic_DNA"/>
</dbReference>
<dbReference type="CDD" id="cd00065">
    <property type="entry name" value="FYVE_like_SF"/>
    <property type="match status" value="1"/>
</dbReference>
<dbReference type="PANTHER" id="PTHR13510">
    <property type="entry name" value="FYVE-FINGER-CONTAINING RAB5 EFFECTOR PROTEIN RABENOSYN-5-RELATED"/>
    <property type="match status" value="1"/>
</dbReference>
<dbReference type="Proteomes" id="UP000602510">
    <property type="component" value="Unassembled WGS sequence"/>
</dbReference>
<dbReference type="PANTHER" id="PTHR13510:SF44">
    <property type="entry name" value="RABENOSYN-5"/>
    <property type="match status" value="1"/>
</dbReference>
<feature type="region of interest" description="Disordered" evidence="5">
    <location>
        <begin position="116"/>
        <end position="145"/>
    </location>
</feature>
<evidence type="ECO:0000313" key="7">
    <source>
        <dbReference type="EMBL" id="KAF4031796.1"/>
    </source>
</evidence>
<evidence type="ECO:0000256" key="1">
    <source>
        <dbReference type="ARBA" id="ARBA00022723"/>
    </source>
</evidence>
<dbReference type="AlphaFoldDB" id="A0A833T0V0"/>
<dbReference type="GO" id="GO:0008270">
    <property type="term" value="F:zinc ion binding"/>
    <property type="evidence" value="ECO:0007669"/>
    <property type="project" value="UniProtKB-KW"/>
</dbReference>
<gene>
    <name evidence="7" type="ORF">GN244_ATG16310</name>
    <name evidence="8" type="ORF">GN958_ATG20896</name>
</gene>
<keyword evidence="3" id="KW-0862">Zinc</keyword>
<evidence type="ECO:0000256" key="5">
    <source>
        <dbReference type="SAM" id="MobiDB-lite"/>
    </source>
</evidence>
<keyword evidence="2 4" id="KW-0863">Zinc-finger</keyword>
<name>A0A833T0V0_PHYIN</name>
<dbReference type="InterPro" id="IPR017455">
    <property type="entry name" value="Znf_FYVE-rel"/>
</dbReference>
<accession>A0A833T0V0</accession>
<keyword evidence="1" id="KW-0479">Metal-binding</keyword>
<evidence type="ECO:0000256" key="4">
    <source>
        <dbReference type="PROSITE-ProRule" id="PRU00091"/>
    </source>
</evidence>
<proteinExistence type="predicted"/>
<evidence type="ECO:0000256" key="2">
    <source>
        <dbReference type="ARBA" id="ARBA00022771"/>
    </source>
</evidence>
<organism evidence="7 9">
    <name type="scientific">Phytophthora infestans</name>
    <name type="common">Potato late blight agent</name>
    <name type="synonym">Botrytis infestans</name>
    <dbReference type="NCBI Taxonomy" id="4787"/>
    <lineage>
        <taxon>Eukaryota</taxon>
        <taxon>Sar</taxon>
        <taxon>Stramenopiles</taxon>
        <taxon>Oomycota</taxon>
        <taxon>Peronosporomycetes</taxon>
        <taxon>Peronosporales</taxon>
        <taxon>Peronosporaceae</taxon>
        <taxon>Phytophthora</taxon>
    </lineage>
</organism>
<evidence type="ECO:0000313" key="8">
    <source>
        <dbReference type="EMBL" id="KAF4129893.1"/>
    </source>
</evidence>
<evidence type="ECO:0000259" key="6">
    <source>
        <dbReference type="PROSITE" id="PS50178"/>
    </source>
</evidence>